<feature type="region of interest" description="Disordered" evidence="1">
    <location>
        <begin position="48"/>
        <end position="69"/>
    </location>
</feature>
<reference evidence="2" key="2">
    <citation type="submission" date="2020-05" db="UniProtKB">
        <authorList>
            <consortium name="EnsemblMetazoa"/>
        </authorList>
    </citation>
    <scope>IDENTIFICATION</scope>
    <source>
        <strain evidence="2">Ngousso</strain>
    </source>
</reference>
<protein>
    <submittedName>
        <fullName evidence="2">Uncharacterized protein</fullName>
    </submittedName>
</protein>
<dbReference type="VEuPathDB" id="VectorBase:ACON2_041161"/>
<name>A0A6E8W2M4_ANOCL</name>
<dbReference type="VEuPathDB" id="VectorBase:ACON010309"/>
<evidence type="ECO:0000256" key="1">
    <source>
        <dbReference type="SAM" id="MobiDB-lite"/>
    </source>
</evidence>
<dbReference type="Proteomes" id="UP001105220">
    <property type="component" value="Unplaced"/>
</dbReference>
<sequence length="125" mass="14443">ELNKYLLMYRSSPHSVSKKTPSEMLFNYNIRDKLPSIFNPIVEHEEVADRDKSKHKSKMYSDKRGNAKVSSICPGDKVLVKRMRKTNKLSFNFGTKVFKVVERKGGDVLIASKESGLKYRRHVSH</sequence>
<reference key="1">
    <citation type="journal article" date="2019" name="Genes (Basel)">
        <title>A High-Quality De novo Genome Assembly from a Single Mosquito Using PacBio Sequencing.</title>
        <authorList>
            <person name="Kingan S.B."/>
            <person name="Heaton H."/>
            <person name="Cudini J."/>
            <person name="Lambert C.C."/>
            <person name="Baybayan P."/>
            <person name="Galvin B.D."/>
            <person name="Durbin R."/>
            <person name="Korlach J."/>
            <person name="Lawniczak M.K.N."/>
        </authorList>
    </citation>
    <scope>NUCLEOTIDE SEQUENCE [LARGE SCALE GENOMIC DNA]</scope>
    <source>
        <strain>Mali-NIH</strain>
    </source>
</reference>
<dbReference type="AlphaFoldDB" id="A0A6E8W2M4"/>
<dbReference type="EnsemblMetazoa" id="ACON010309-RA">
    <property type="protein sequence ID" value="ACON010309-PA"/>
    <property type="gene ID" value="ACON010309"/>
</dbReference>
<evidence type="ECO:0000313" key="3">
    <source>
        <dbReference type="Proteomes" id="UP001105220"/>
    </source>
</evidence>
<organism evidence="2 3">
    <name type="scientific">Anopheles coluzzii</name>
    <name type="common">African malaria mosquito</name>
    <dbReference type="NCBI Taxonomy" id="1518534"/>
    <lineage>
        <taxon>Eukaryota</taxon>
        <taxon>Metazoa</taxon>
        <taxon>Ecdysozoa</taxon>
        <taxon>Arthropoda</taxon>
        <taxon>Hexapoda</taxon>
        <taxon>Insecta</taxon>
        <taxon>Pterygota</taxon>
        <taxon>Neoptera</taxon>
        <taxon>Endopterygota</taxon>
        <taxon>Diptera</taxon>
        <taxon>Nematocera</taxon>
        <taxon>Culicoidea</taxon>
        <taxon>Culicidae</taxon>
        <taxon>Anophelinae</taxon>
        <taxon>Anopheles</taxon>
    </lineage>
</organism>
<proteinExistence type="predicted"/>
<evidence type="ECO:0000313" key="2">
    <source>
        <dbReference type="EnsemblMetazoa" id="ACON010309-PA"/>
    </source>
</evidence>
<keyword evidence="3" id="KW-1185">Reference proteome</keyword>
<accession>A0A6E8W2M4</accession>